<dbReference type="Pfam" id="PF00646">
    <property type="entry name" value="F-box"/>
    <property type="match status" value="1"/>
</dbReference>
<dbReference type="InterPro" id="IPR036047">
    <property type="entry name" value="F-box-like_dom_sf"/>
</dbReference>
<keyword evidence="3" id="KW-1185">Reference proteome</keyword>
<dbReference type="EMBL" id="CM026431">
    <property type="protein sequence ID" value="KAG0559946.1"/>
    <property type="molecule type" value="Genomic_DNA"/>
</dbReference>
<sequence length="441" mass="50851">MHTNIRTCYWGEMMDVGRQMTSSGEGSNGTMDSALWGQLQYHINLATTVYVKLPIGDFFRLRLVCKEWNRLASDRGFLEEIFRDPIPEPYFVVGNPSFECGFSWNIFNVANQRMKSRLLSYDGSSRRWSWTRVPDMFCEAMAGMFFESFIDKRVFSVHTRVFYDPTPARRRAQLGPYDNCYGHSEESLMGMTVDTSVRPYTVQIILGDDNDNDDQGVVATRIYHSESDSWTHNPSTPPCVDPFANFYKPAFAENSTSCVLCNDILYIRTFEKDGLYSYNLKKVEWDYNSPAFPDDASWIVGDFGAWQGRLFFFGLKGAETQSSCAITVFELSNHYDVDSWTVFDHMPDDLCLHLLAGQEGGYSSYYEGSEPRKYRQMDMKCVFCGEYVLVYNILGGDEMMERAVLYSFDRKTWERVDLPGDHAFSPLVLKRWDPNFKDSVS</sequence>
<feature type="domain" description="F-box" evidence="1">
    <location>
        <begin position="52"/>
        <end position="78"/>
    </location>
</feature>
<evidence type="ECO:0000313" key="2">
    <source>
        <dbReference type="EMBL" id="KAG0559946.1"/>
    </source>
</evidence>
<dbReference type="InterPro" id="IPR001810">
    <property type="entry name" value="F-box_dom"/>
</dbReference>
<name>A0A8T0GK81_CERPU</name>
<dbReference type="SUPFAM" id="SSF81383">
    <property type="entry name" value="F-box domain"/>
    <property type="match status" value="1"/>
</dbReference>
<dbReference type="AlphaFoldDB" id="A0A8T0GK81"/>
<reference evidence="2" key="1">
    <citation type="submission" date="2020-06" db="EMBL/GenBank/DDBJ databases">
        <title>WGS assembly of Ceratodon purpureus strain R40.</title>
        <authorList>
            <person name="Carey S.B."/>
            <person name="Jenkins J."/>
            <person name="Shu S."/>
            <person name="Lovell J.T."/>
            <person name="Sreedasyam A."/>
            <person name="Maumus F."/>
            <person name="Tiley G.P."/>
            <person name="Fernandez-Pozo N."/>
            <person name="Barry K."/>
            <person name="Chen C."/>
            <person name="Wang M."/>
            <person name="Lipzen A."/>
            <person name="Daum C."/>
            <person name="Saski C.A."/>
            <person name="Payton A.C."/>
            <person name="Mcbreen J.C."/>
            <person name="Conrad R.E."/>
            <person name="Kollar L.M."/>
            <person name="Olsson S."/>
            <person name="Huttunen S."/>
            <person name="Landis J.B."/>
            <person name="Wickett N.J."/>
            <person name="Johnson M.G."/>
            <person name="Rensing S.A."/>
            <person name="Grimwood J."/>
            <person name="Schmutz J."/>
            <person name="Mcdaniel S.F."/>
        </authorList>
    </citation>
    <scope>NUCLEOTIDE SEQUENCE</scope>
    <source>
        <strain evidence="2">R40</strain>
    </source>
</reference>
<comment type="caution">
    <text evidence="2">The sequence shown here is derived from an EMBL/GenBank/DDBJ whole genome shotgun (WGS) entry which is preliminary data.</text>
</comment>
<evidence type="ECO:0000259" key="1">
    <source>
        <dbReference type="Pfam" id="PF00646"/>
    </source>
</evidence>
<dbReference type="InterPro" id="IPR050796">
    <property type="entry name" value="SCF_F-box_component"/>
</dbReference>
<proteinExistence type="predicted"/>
<evidence type="ECO:0000313" key="3">
    <source>
        <dbReference type="Proteomes" id="UP000822688"/>
    </source>
</evidence>
<accession>A0A8T0GK81</accession>
<dbReference type="PANTHER" id="PTHR31672">
    <property type="entry name" value="BNACNNG10540D PROTEIN"/>
    <property type="match status" value="1"/>
</dbReference>
<gene>
    <name evidence="2" type="ORF">KC19_10G140900</name>
</gene>
<protein>
    <recommendedName>
        <fullName evidence="1">F-box domain-containing protein</fullName>
    </recommendedName>
</protein>
<organism evidence="2 3">
    <name type="scientific">Ceratodon purpureus</name>
    <name type="common">Fire moss</name>
    <name type="synonym">Dicranum purpureum</name>
    <dbReference type="NCBI Taxonomy" id="3225"/>
    <lineage>
        <taxon>Eukaryota</taxon>
        <taxon>Viridiplantae</taxon>
        <taxon>Streptophyta</taxon>
        <taxon>Embryophyta</taxon>
        <taxon>Bryophyta</taxon>
        <taxon>Bryophytina</taxon>
        <taxon>Bryopsida</taxon>
        <taxon>Dicranidae</taxon>
        <taxon>Pseudoditrichales</taxon>
        <taxon>Ditrichaceae</taxon>
        <taxon>Ceratodon</taxon>
    </lineage>
</organism>
<dbReference type="PANTHER" id="PTHR31672:SF2">
    <property type="entry name" value="F-BOX DOMAIN-CONTAINING PROTEIN"/>
    <property type="match status" value="1"/>
</dbReference>
<dbReference type="Proteomes" id="UP000822688">
    <property type="component" value="Chromosome 10"/>
</dbReference>